<keyword evidence="2 5" id="KW-0238">DNA-binding</keyword>
<dbReference type="SMART" id="SM00418">
    <property type="entry name" value="HTH_ARSR"/>
    <property type="match status" value="1"/>
</dbReference>
<dbReference type="SUPFAM" id="SSF46785">
    <property type="entry name" value="Winged helix' DNA-binding domain"/>
    <property type="match status" value="1"/>
</dbReference>
<dbReference type="Proteomes" id="UP000182841">
    <property type="component" value="Unassembled WGS sequence"/>
</dbReference>
<dbReference type="OrthoDB" id="9810923at2"/>
<dbReference type="InterPro" id="IPR036388">
    <property type="entry name" value="WH-like_DNA-bd_sf"/>
</dbReference>
<dbReference type="CDD" id="cd00090">
    <property type="entry name" value="HTH_ARSR"/>
    <property type="match status" value="1"/>
</dbReference>
<keyword evidence="1" id="KW-0805">Transcription regulation</keyword>
<dbReference type="STRING" id="943816.AN217_17505"/>
<organism evidence="5 6">
    <name type="scientific">Streptomyces qinglanensis</name>
    <dbReference type="NCBI Taxonomy" id="943816"/>
    <lineage>
        <taxon>Bacteria</taxon>
        <taxon>Bacillati</taxon>
        <taxon>Actinomycetota</taxon>
        <taxon>Actinomycetes</taxon>
        <taxon>Kitasatosporales</taxon>
        <taxon>Streptomycetaceae</taxon>
        <taxon>Streptomyces</taxon>
    </lineage>
</organism>
<dbReference type="RefSeq" id="WP_075001295.1">
    <property type="nucleotide sequence ID" value="NZ_FOGO01000007.1"/>
</dbReference>
<accession>A0A1H9U767</accession>
<dbReference type="EMBL" id="FOGO01000007">
    <property type="protein sequence ID" value="SES04984.1"/>
    <property type="molecule type" value="Genomic_DNA"/>
</dbReference>
<sequence>MAPEADGGQDPSAELLTQAATAFGLLASPSRVHIVWALSQGECDVTHLAERVGGTLPAVSQHLAKLKLAGLVRSRREGRRQVYLVDDPAVVTVVHEMVRQLALGRGAPVNGLRSHEFGA</sequence>
<evidence type="ECO:0000313" key="6">
    <source>
        <dbReference type="Proteomes" id="UP000182841"/>
    </source>
</evidence>
<keyword evidence="6" id="KW-1185">Reference proteome</keyword>
<dbReference type="AlphaFoldDB" id="A0A1H9U767"/>
<name>A0A1H9U767_9ACTN</name>
<gene>
    <name evidence="5" type="ORF">SAMN05421870_107387</name>
</gene>
<protein>
    <submittedName>
        <fullName evidence="5">DNA-binding transcriptional regulator, ArsR family</fullName>
    </submittedName>
</protein>
<evidence type="ECO:0000256" key="2">
    <source>
        <dbReference type="ARBA" id="ARBA00023125"/>
    </source>
</evidence>
<dbReference type="InterPro" id="IPR001845">
    <property type="entry name" value="HTH_ArsR_DNA-bd_dom"/>
</dbReference>
<evidence type="ECO:0000256" key="1">
    <source>
        <dbReference type="ARBA" id="ARBA00023015"/>
    </source>
</evidence>
<dbReference type="PROSITE" id="PS50987">
    <property type="entry name" value="HTH_ARSR_2"/>
    <property type="match status" value="1"/>
</dbReference>
<evidence type="ECO:0000313" key="5">
    <source>
        <dbReference type="EMBL" id="SES04984.1"/>
    </source>
</evidence>
<dbReference type="Pfam" id="PF01022">
    <property type="entry name" value="HTH_5"/>
    <property type="match status" value="1"/>
</dbReference>
<dbReference type="GO" id="GO:0003677">
    <property type="term" value="F:DNA binding"/>
    <property type="evidence" value="ECO:0007669"/>
    <property type="project" value="UniProtKB-KW"/>
</dbReference>
<proteinExistence type="predicted"/>
<dbReference type="GO" id="GO:0003700">
    <property type="term" value="F:DNA-binding transcription factor activity"/>
    <property type="evidence" value="ECO:0007669"/>
    <property type="project" value="InterPro"/>
</dbReference>
<dbReference type="PANTHER" id="PTHR43132:SF8">
    <property type="entry name" value="HTH-TYPE TRANSCRIPTIONAL REGULATOR KMTR"/>
    <property type="match status" value="1"/>
</dbReference>
<dbReference type="InterPro" id="IPR036390">
    <property type="entry name" value="WH_DNA-bd_sf"/>
</dbReference>
<dbReference type="InterPro" id="IPR011991">
    <property type="entry name" value="ArsR-like_HTH"/>
</dbReference>
<evidence type="ECO:0000256" key="3">
    <source>
        <dbReference type="ARBA" id="ARBA00023163"/>
    </source>
</evidence>
<dbReference type="PRINTS" id="PR00778">
    <property type="entry name" value="HTHARSR"/>
</dbReference>
<keyword evidence="3" id="KW-0804">Transcription</keyword>
<reference evidence="6" key="1">
    <citation type="submission" date="2016-10" db="EMBL/GenBank/DDBJ databases">
        <authorList>
            <person name="Varghese N."/>
            <person name="Submissions S."/>
        </authorList>
    </citation>
    <scope>NUCLEOTIDE SEQUENCE [LARGE SCALE GENOMIC DNA]</scope>
    <source>
        <strain evidence="6">CGMCC 4.6825</strain>
    </source>
</reference>
<dbReference type="PANTHER" id="PTHR43132">
    <property type="entry name" value="ARSENICAL RESISTANCE OPERON REPRESSOR ARSR-RELATED"/>
    <property type="match status" value="1"/>
</dbReference>
<dbReference type="NCBIfam" id="NF033788">
    <property type="entry name" value="HTH_metalloreg"/>
    <property type="match status" value="1"/>
</dbReference>
<feature type="domain" description="HTH arsR-type" evidence="4">
    <location>
        <begin position="11"/>
        <end position="105"/>
    </location>
</feature>
<evidence type="ECO:0000259" key="4">
    <source>
        <dbReference type="PROSITE" id="PS50987"/>
    </source>
</evidence>
<dbReference type="InterPro" id="IPR051011">
    <property type="entry name" value="Metal_resp_trans_reg"/>
</dbReference>
<dbReference type="Gene3D" id="1.10.10.10">
    <property type="entry name" value="Winged helix-like DNA-binding domain superfamily/Winged helix DNA-binding domain"/>
    <property type="match status" value="1"/>
</dbReference>